<dbReference type="InterPro" id="IPR041495">
    <property type="entry name" value="Mub_B2"/>
</dbReference>
<evidence type="ECO:0000256" key="1">
    <source>
        <dbReference type="ARBA" id="ARBA00022729"/>
    </source>
</evidence>
<dbReference type="InterPro" id="IPR005877">
    <property type="entry name" value="YSIRK_signal_dom"/>
</dbReference>
<evidence type="ECO:0000259" key="3">
    <source>
        <dbReference type="Pfam" id="PF04650"/>
    </source>
</evidence>
<organism evidence="5 6">
    <name type="scientific">Streptococcus mitis SK1080</name>
    <dbReference type="NCBI Taxonomy" id="1008453"/>
    <lineage>
        <taxon>Bacteria</taxon>
        <taxon>Bacillati</taxon>
        <taxon>Bacillota</taxon>
        <taxon>Bacilli</taxon>
        <taxon>Lactobacillales</taxon>
        <taxon>Streptococcaceae</taxon>
        <taxon>Streptococcus</taxon>
        <taxon>Streptococcus mitis group</taxon>
    </lineage>
</organism>
<feature type="region of interest" description="Disordered" evidence="2">
    <location>
        <begin position="41"/>
        <end position="68"/>
    </location>
</feature>
<feature type="domain" description="YSIRK Gram-positive signal peptide" evidence="3">
    <location>
        <begin position="5"/>
        <end position="27"/>
    </location>
</feature>
<sequence>MGKFDKQLKYSIRKVSVGAASVVIGAFYLAMGAGVVHAETNTTNTDGGASHSSPSPDPEPSRPNGLTSYGYGAVAAQNPGGLQAGAVHSVKEETKTITRTIKYVDASDESKEVSATVIQTVTLTRKQGTEEWSTGKWEAQTSPTVNGFGAPDKSTIESKEVTSSTESEEVLVYYKKESAPSNSGTTPNRGRRSKRDVGNPPADGTSNTSTGTETPTGASTENNEALNSALTERKGSTVQPDQPGISIPTGNEPGAHDPNAHISFDDPGHTATVEEMWKIIQHMPDDFQNNERSYLRNMDTLGKELRFDKTAENPEGVPLKPGEIRELHDFGGWHAIDKDGTQGKFVIGRKNEQGYFTGWHKVGETSEGIPIMEQGGMLGADALDNIYVHEQALDRRFDYMLMLVKGRTRANRTETVADHSTYDPRTPNERSNLSNTEFNKLPLLEKDKFNKYSPGVVGYNGIEKKFTAFSTKYGSRVRVDFVTGYISDINGNKGSYRIVIKAQNSKGEETQVYDETISRVAEIVQNEELYKKGLNVEAAHANILKFLKDEFNYRVNKIKNPKVRANPLLGRTKEKDYTPEQQKVYDQIVEEATEEAKKQGDIVMNVTEDFLSIAKSGKKDSEWKKTFTNTSQSTAKLSNDLNTLLKNADKDTPNTPTWLSSGSSQAKADDRAYRLLTTLIPGAKKITYHVNDDQLEVETDKYTYTAARNGSKEVGIQGSDIAATLSADAYKANPQTFDSENTNTKANNRNNGWARAGDEEFSHFSRFIGVDKGIERTNVISDEELSAKIKEAVGPGYSKLGKPGYFSTADIPLGADIVSYTVQVIPSDNERVGVNSQSSRIQYNMPILADFSVLQDTTGPSKELARRIISKSNIPEDKKNKIIEEINKSKKTSEIRSAMSKNVKVRYVDKATGNVITNIKNDKAFGEKDSENRYTAAKDVLINSDYNVTDRAYSTLSTTDDKYYRLVADNGGLATGSAATTGTIDTTDKVVTFVYEETVKPVTPTTGKGVVHFKKKVSETVTAALTGYDDITLEGNVGDTFSSTDVNTRITALKNAGYEIIGDTFTTGNKTIDTIEDAEGQTPSQEYTITVKEKVVDVTEPKKPNDPVDPNNEEGPKWPTTGLAKSDLEKEVTRTINYFKKETADGEKIADAQPTKVDKVLYKRTATYNLVSKTVTYSGWTATADDTHTATSFSPVKTPVLAGYVADFKEVTDAPAAPTANGEVTNMTREVVYTKIGSWVPKIPGKTPTPIPYPND</sequence>
<dbReference type="Gene3D" id="3.10.20.470">
    <property type="match status" value="1"/>
</dbReference>
<dbReference type="Gene3D" id="2.60.40.4300">
    <property type="match status" value="2"/>
</dbReference>
<dbReference type="Pfam" id="PF04650">
    <property type="entry name" value="YSIRK_signal"/>
    <property type="match status" value="1"/>
</dbReference>
<gene>
    <name evidence="5" type="ORF">HMPREF9957_1079</name>
</gene>
<protein>
    <submittedName>
        <fullName evidence="5">Gram-positive signal peptide protein, YSIRK family</fullName>
    </submittedName>
</protein>
<evidence type="ECO:0000256" key="2">
    <source>
        <dbReference type="SAM" id="MobiDB-lite"/>
    </source>
</evidence>
<keyword evidence="1" id="KW-0732">Signal</keyword>
<name>F9HMB2_STRMT</name>
<feature type="compositionally biased region" description="Polar residues" evidence="2">
    <location>
        <begin position="221"/>
        <end position="240"/>
    </location>
</feature>
<feature type="compositionally biased region" description="Basic and acidic residues" evidence="2">
    <location>
        <begin position="414"/>
        <end position="428"/>
    </location>
</feature>
<evidence type="ECO:0000313" key="6">
    <source>
        <dbReference type="Proteomes" id="UP000004568"/>
    </source>
</evidence>
<dbReference type="Proteomes" id="UP000004568">
    <property type="component" value="Unassembled WGS sequence"/>
</dbReference>
<feature type="compositionally biased region" description="Low complexity" evidence="2">
    <location>
        <begin position="204"/>
        <end position="220"/>
    </location>
</feature>
<proteinExistence type="predicted"/>
<dbReference type="EMBL" id="AFQV01000017">
    <property type="protein sequence ID" value="EGP68870.1"/>
    <property type="molecule type" value="Genomic_DNA"/>
</dbReference>
<dbReference type="NCBIfam" id="TIGR01168">
    <property type="entry name" value="YSIRK_signal"/>
    <property type="match status" value="1"/>
</dbReference>
<feature type="domain" description="Mub B2-like" evidence="4">
    <location>
        <begin position="1125"/>
        <end position="1235"/>
    </location>
</feature>
<dbReference type="eggNOG" id="COG3266">
    <property type="taxonomic scope" value="Bacteria"/>
</dbReference>
<dbReference type="AlphaFoldDB" id="F9HMB2"/>
<comment type="caution">
    <text evidence="5">The sequence shown here is derived from an EMBL/GenBank/DDBJ whole genome shotgun (WGS) entry which is preliminary data.</text>
</comment>
<feature type="region of interest" description="Disordered" evidence="2">
    <location>
        <begin position="1100"/>
        <end position="1122"/>
    </location>
</feature>
<feature type="compositionally biased region" description="Basic and acidic residues" evidence="2">
    <location>
        <begin position="254"/>
        <end position="267"/>
    </location>
</feature>
<evidence type="ECO:0000313" key="5">
    <source>
        <dbReference type="EMBL" id="EGP68870.1"/>
    </source>
</evidence>
<reference evidence="5 6" key="1">
    <citation type="submission" date="2011-05" db="EMBL/GenBank/DDBJ databases">
        <authorList>
            <person name="Durkin A.S."/>
            <person name="Radune D."/>
            <person name="Hostetler J."/>
            <person name="Torralba M."/>
            <person name="Gillis M."/>
            <person name="Methe B."/>
            <person name="Sutton G."/>
            <person name="Nelson K.E."/>
        </authorList>
    </citation>
    <scope>NUCLEOTIDE SEQUENCE [LARGE SCALE GENOMIC DNA]</scope>
    <source>
        <strain evidence="5 6">SK1080</strain>
    </source>
</reference>
<feature type="region of interest" description="Disordered" evidence="2">
    <location>
        <begin position="128"/>
        <end position="267"/>
    </location>
</feature>
<evidence type="ECO:0000259" key="4">
    <source>
        <dbReference type="Pfam" id="PF17966"/>
    </source>
</evidence>
<feature type="region of interest" description="Disordered" evidence="2">
    <location>
        <begin position="414"/>
        <end position="434"/>
    </location>
</feature>
<feature type="non-terminal residue" evidence="5">
    <location>
        <position position="1256"/>
    </location>
</feature>
<feature type="compositionally biased region" description="Polar residues" evidence="2">
    <location>
        <begin position="179"/>
        <end position="188"/>
    </location>
</feature>
<feature type="domain" description="Mub B2-like" evidence="4">
    <location>
        <begin position="91"/>
        <end position="177"/>
    </location>
</feature>
<accession>F9HMB2</accession>
<dbReference type="Pfam" id="PF17966">
    <property type="entry name" value="Muc_B2"/>
    <property type="match status" value="2"/>
</dbReference>